<keyword evidence="4" id="KW-1185">Reference proteome</keyword>
<protein>
    <submittedName>
        <fullName evidence="3">DNA-binding transcriptional regulator, XRE-family HTH domain</fullName>
    </submittedName>
</protein>
<feature type="domain" description="HTH cro/C1-type" evidence="2">
    <location>
        <begin position="7"/>
        <end position="61"/>
    </location>
</feature>
<organism evidence="3 4">
    <name type="scientific">Globicatella sulfidifaciens DSM 15739</name>
    <dbReference type="NCBI Taxonomy" id="1121925"/>
    <lineage>
        <taxon>Bacteria</taxon>
        <taxon>Bacillati</taxon>
        <taxon>Bacillota</taxon>
        <taxon>Bacilli</taxon>
        <taxon>Lactobacillales</taxon>
        <taxon>Aerococcaceae</taxon>
        <taxon>Globicatella</taxon>
    </lineage>
</organism>
<dbReference type="AlphaFoldDB" id="A0A1T4L9I2"/>
<dbReference type="EMBL" id="FUWO01000007">
    <property type="protein sequence ID" value="SJZ51294.1"/>
    <property type="molecule type" value="Genomic_DNA"/>
</dbReference>
<accession>A0A1T4L9I2</accession>
<proteinExistence type="predicted"/>
<dbReference type="InterPro" id="IPR001387">
    <property type="entry name" value="Cro/C1-type_HTH"/>
</dbReference>
<dbReference type="InterPro" id="IPR050807">
    <property type="entry name" value="TransReg_Diox_bact_type"/>
</dbReference>
<dbReference type="OrthoDB" id="2136721at2"/>
<dbReference type="PANTHER" id="PTHR46797:SF1">
    <property type="entry name" value="METHYLPHOSPHONATE SYNTHASE"/>
    <property type="match status" value="1"/>
</dbReference>
<evidence type="ECO:0000313" key="4">
    <source>
        <dbReference type="Proteomes" id="UP000189941"/>
    </source>
</evidence>
<dbReference type="Gene3D" id="1.10.260.40">
    <property type="entry name" value="lambda repressor-like DNA-binding domains"/>
    <property type="match status" value="1"/>
</dbReference>
<keyword evidence="1 3" id="KW-0238">DNA-binding</keyword>
<dbReference type="GO" id="GO:0003677">
    <property type="term" value="F:DNA binding"/>
    <property type="evidence" value="ECO:0007669"/>
    <property type="project" value="UniProtKB-KW"/>
</dbReference>
<dbReference type="PANTHER" id="PTHR46797">
    <property type="entry name" value="HTH-TYPE TRANSCRIPTIONAL REGULATOR"/>
    <property type="match status" value="1"/>
</dbReference>
<dbReference type="RefSeq" id="WP_078755773.1">
    <property type="nucleotide sequence ID" value="NZ_FUWO01000007.1"/>
</dbReference>
<dbReference type="SMART" id="SM00530">
    <property type="entry name" value="HTH_XRE"/>
    <property type="match status" value="1"/>
</dbReference>
<dbReference type="GO" id="GO:0005829">
    <property type="term" value="C:cytosol"/>
    <property type="evidence" value="ECO:0007669"/>
    <property type="project" value="TreeGrafter"/>
</dbReference>
<evidence type="ECO:0000256" key="1">
    <source>
        <dbReference type="ARBA" id="ARBA00023125"/>
    </source>
</evidence>
<dbReference type="GO" id="GO:0003700">
    <property type="term" value="F:DNA-binding transcription factor activity"/>
    <property type="evidence" value="ECO:0007669"/>
    <property type="project" value="TreeGrafter"/>
</dbReference>
<name>A0A1T4L9I2_9LACT</name>
<evidence type="ECO:0000313" key="3">
    <source>
        <dbReference type="EMBL" id="SJZ51294.1"/>
    </source>
</evidence>
<dbReference type="InterPro" id="IPR010982">
    <property type="entry name" value="Lambda_DNA-bd_dom_sf"/>
</dbReference>
<dbReference type="Proteomes" id="UP000189941">
    <property type="component" value="Unassembled WGS sequence"/>
</dbReference>
<evidence type="ECO:0000259" key="2">
    <source>
        <dbReference type="PROSITE" id="PS50943"/>
    </source>
</evidence>
<reference evidence="4" key="1">
    <citation type="submission" date="2017-02" db="EMBL/GenBank/DDBJ databases">
        <authorList>
            <person name="Varghese N."/>
            <person name="Submissions S."/>
        </authorList>
    </citation>
    <scope>NUCLEOTIDE SEQUENCE [LARGE SCALE GENOMIC DNA]</scope>
    <source>
        <strain evidence="4">DSM 15739</strain>
    </source>
</reference>
<dbReference type="SUPFAM" id="SSF47413">
    <property type="entry name" value="lambda repressor-like DNA-binding domains"/>
    <property type="match status" value="1"/>
</dbReference>
<sequence length="252" mass="29436">MSLGENLKKIRTSKKMNQEDFANLLNISRSYLGDLENNRKNPSVQTVQKLANKLETTVYELLYGVKEEIMTFDTGEELDEFRNLIIETIKARENSNETESFINNKTTLIDGLKKEIISIQSEIDYNNYLLSKGELEPEEALSINGSLGASIEYKEEKIEELETNPKYKFYIYNNVIYVLVNKKDLTVSDINFDVSQYDNLIIEINNKEVDNLHNITNEKLINVIHLNHDWNTNLKLTYDAWFKLIKNPQYIY</sequence>
<dbReference type="PROSITE" id="PS50943">
    <property type="entry name" value="HTH_CROC1"/>
    <property type="match status" value="1"/>
</dbReference>
<gene>
    <name evidence="3" type="ORF">SAMN02746011_01006</name>
</gene>
<dbReference type="CDD" id="cd00093">
    <property type="entry name" value="HTH_XRE"/>
    <property type="match status" value="1"/>
</dbReference>
<dbReference type="STRING" id="1121925.SAMN02746011_01006"/>
<dbReference type="Pfam" id="PF01381">
    <property type="entry name" value="HTH_3"/>
    <property type="match status" value="1"/>
</dbReference>